<dbReference type="Gene3D" id="3.30.300.30">
    <property type="match status" value="1"/>
</dbReference>
<dbReference type="AlphaFoldDB" id="A0A364NV90"/>
<dbReference type="EMBL" id="PGTO01000016">
    <property type="protein sequence ID" value="RAU20815.1"/>
    <property type="molecule type" value="Genomic_DNA"/>
</dbReference>
<evidence type="ECO:0000256" key="1">
    <source>
        <dbReference type="ARBA" id="ARBA00022598"/>
    </source>
</evidence>
<dbReference type="Gene3D" id="3.10.129.10">
    <property type="entry name" value="Hotdog Thioesterase"/>
    <property type="match status" value="1"/>
</dbReference>
<evidence type="ECO:0000259" key="2">
    <source>
        <dbReference type="Pfam" id="PF00501"/>
    </source>
</evidence>
<proteinExistence type="predicted"/>
<dbReference type="InterPro" id="IPR050237">
    <property type="entry name" value="ATP-dep_AMP-bd_enzyme"/>
</dbReference>
<dbReference type="Pfam" id="PF00501">
    <property type="entry name" value="AMP-binding"/>
    <property type="match status" value="1"/>
</dbReference>
<dbReference type="InterPro" id="IPR054545">
    <property type="entry name" value="ApeI-like"/>
</dbReference>
<feature type="domain" description="ApeI dehydratase-like" evidence="3">
    <location>
        <begin position="442"/>
        <end position="537"/>
    </location>
</feature>
<evidence type="ECO:0000313" key="5">
    <source>
        <dbReference type="Proteomes" id="UP000251075"/>
    </source>
</evidence>
<dbReference type="OrthoDB" id="9787658at2"/>
<dbReference type="Gene3D" id="3.40.50.12780">
    <property type="entry name" value="N-terminal domain of ligase-like"/>
    <property type="match status" value="1"/>
</dbReference>
<dbReference type="RefSeq" id="WP_112146608.1">
    <property type="nucleotide sequence ID" value="NZ_PGTO01000016.1"/>
</dbReference>
<dbReference type="Pfam" id="PF22818">
    <property type="entry name" value="ApeI-like"/>
    <property type="match status" value="1"/>
</dbReference>
<keyword evidence="5" id="KW-1185">Reference proteome</keyword>
<dbReference type="SUPFAM" id="SSF56801">
    <property type="entry name" value="Acetyl-CoA synthetase-like"/>
    <property type="match status" value="1"/>
</dbReference>
<gene>
    <name evidence="4" type="ORF">CU669_16205</name>
</gene>
<reference evidence="4 5" key="1">
    <citation type="submission" date="2017-11" db="EMBL/GenBank/DDBJ databases">
        <title>Draft genome sequence of magnetotactic bacterium Magnetospirillum kuznetsovii LBB-42.</title>
        <authorList>
            <person name="Grouzdev D.S."/>
            <person name="Rysina M.S."/>
            <person name="Baslerov R.V."/>
            <person name="Koziaeva V."/>
        </authorList>
    </citation>
    <scope>NUCLEOTIDE SEQUENCE [LARGE SCALE GENOMIC DNA]</scope>
    <source>
        <strain evidence="4 5">LBB-42</strain>
    </source>
</reference>
<protein>
    <submittedName>
        <fullName evidence="4">Uncharacterized protein</fullName>
    </submittedName>
</protein>
<organism evidence="4 5">
    <name type="scientific">Paramagnetospirillum kuznetsovii</name>
    <dbReference type="NCBI Taxonomy" id="2053833"/>
    <lineage>
        <taxon>Bacteria</taxon>
        <taxon>Pseudomonadati</taxon>
        <taxon>Pseudomonadota</taxon>
        <taxon>Alphaproteobacteria</taxon>
        <taxon>Rhodospirillales</taxon>
        <taxon>Magnetospirillaceae</taxon>
        <taxon>Paramagnetospirillum</taxon>
    </lineage>
</organism>
<evidence type="ECO:0000313" key="4">
    <source>
        <dbReference type="EMBL" id="RAU20815.1"/>
    </source>
</evidence>
<name>A0A364NV90_9PROT</name>
<dbReference type="GO" id="GO:0016874">
    <property type="term" value="F:ligase activity"/>
    <property type="evidence" value="ECO:0007669"/>
    <property type="project" value="UniProtKB-KW"/>
</dbReference>
<dbReference type="InterPro" id="IPR029069">
    <property type="entry name" value="HotDog_dom_sf"/>
</dbReference>
<dbReference type="Proteomes" id="UP000251075">
    <property type="component" value="Unassembled WGS sequence"/>
</dbReference>
<evidence type="ECO:0000259" key="3">
    <source>
        <dbReference type="Pfam" id="PF22818"/>
    </source>
</evidence>
<dbReference type="SUPFAM" id="SSF54637">
    <property type="entry name" value="Thioesterase/thiol ester dehydrase-isomerase"/>
    <property type="match status" value="1"/>
</dbReference>
<accession>A0A364NV90</accession>
<dbReference type="InterPro" id="IPR000873">
    <property type="entry name" value="AMP-dep_synth/lig_dom"/>
</dbReference>
<dbReference type="InterPro" id="IPR042099">
    <property type="entry name" value="ANL_N_sf"/>
</dbReference>
<feature type="domain" description="AMP-dependent synthetase/ligase" evidence="2">
    <location>
        <begin position="111"/>
        <end position="281"/>
    </location>
</feature>
<sequence length="542" mass="58661">MTPLARLHAAPFLPDQVVAFRGGERLTWGRFKAEVGGAAHELAACRSVALACQDSWRFAVCLFALLSNGASVIVAANTQPETLAALAGEVDRIIDDGFVPSLGEWGMAPVADRMLLQFHTSGSTGAAKRIGRSLAQMDMEIAALESLWGRQLAGAPTLATVPHQHVYGLTFKLLWPLAAGRPFFTRQHDLWEDVLADLPPGAILVTSPSHLTRLGGLEPVAHSPRLVLSAGAPLPEAAAAAARGLLRVPVTEIYGSTETGAVATRTRDGREGAWSALPGYGVRRDGAGLLELDAFGQTVTLADRIDLEADGRFHLRGRADRIAKIEGKRIDLDDVERILGALEGVESASVLVLEGHQPALAAVVVPSDAGREHLDRLGAFRFSRLLRKAAAAGLEPAGLPRRWRFVETMPMATMGKRRARDMAALFEDAPRLPPVSALRSTGADDVEIDLQLDPDLFWFQGHFPGHPILPGVVQVDWALHFARTELMLDLPAAREFQIKFKAVMTAGDTPTLILRHDRAKGRLTFEYRDRAIRYSSGTVYLS</sequence>
<dbReference type="InterPro" id="IPR045851">
    <property type="entry name" value="AMP-bd_C_sf"/>
</dbReference>
<dbReference type="PANTHER" id="PTHR43767:SF8">
    <property type="entry name" value="LONG-CHAIN-FATTY-ACID--COA LIGASE"/>
    <property type="match status" value="1"/>
</dbReference>
<dbReference type="PANTHER" id="PTHR43767">
    <property type="entry name" value="LONG-CHAIN-FATTY-ACID--COA LIGASE"/>
    <property type="match status" value="1"/>
</dbReference>
<keyword evidence="1" id="KW-0436">Ligase</keyword>
<comment type="caution">
    <text evidence="4">The sequence shown here is derived from an EMBL/GenBank/DDBJ whole genome shotgun (WGS) entry which is preliminary data.</text>
</comment>